<feature type="domain" description="Putative DnaT-like" evidence="1">
    <location>
        <begin position="1"/>
        <end position="153"/>
    </location>
</feature>
<gene>
    <name evidence="2" type="ORF">O4H32_14200</name>
</gene>
<dbReference type="InterPro" id="IPR046787">
    <property type="entry name" value="DnaT_2"/>
</dbReference>
<reference evidence="2" key="1">
    <citation type="submission" date="2022-12" db="EMBL/GenBank/DDBJ databases">
        <title>Bacterial isolates from different developmental stages of Nematostella vectensis.</title>
        <authorList>
            <person name="Fraune S."/>
        </authorList>
    </citation>
    <scope>NUCLEOTIDE SEQUENCE</scope>
    <source>
        <strain evidence="2">G21619-S1</strain>
    </source>
</reference>
<evidence type="ECO:0000259" key="1">
    <source>
        <dbReference type="Pfam" id="PF20557"/>
    </source>
</evidence>
<keyword evidence="3" id="KW-1185">Reference proteome</keyword>
<sequence>MALIVEDGTGKADAESYVSAADCATYAAAHGLTFAGDEPAQEARLRRATQYLDAQYSFKGGESTDTQALAWPRTAAPGVVPREIVSACCELACKAGDLWQDVDPRAIVSQTVGPISTTYAEPVNGGQKRFAAVDSLLRRWVSGGGWNVPVVRA</sequence>
<comment type="caution">
    <text evidence="2">The sequence shown here is derived from an EMBL/GenBank/DDBJ whole genome shotgun (WGS) entry which is preliminary data.</text>
</comment>
<protein>
    <recommendedName>
        <fullName evidence="1">Putative DnaT-like domain-containing protein</fullName>
    </recommendedName>
</protein>
<dbReference type="Proteomes" id="UP001068379">
    <property type="component" value="Unassembled WGS sequence"/>
</dbReference>
<evidence type="ECO:0000313" key="2">
    <source>
        <dbReference type="EMBL" id="MCZ4331098.1"/>
    </source>
</evidence>
<dbReference type="RefSeq" id="WP_269360241.1">
    <property type="nucleotide sequence ID" value="NZ_JAPWHE010000014.1"/>
</dbReference>
<name>A0ABT4M6Z6_9BURK</name>
<dbReference type="Pfam" id="PF20557">
    <property type="entry name" value="DnaT_2"/>
    <property type="match status" value="1"/>
</dbReference>
<organism evidence="2 3">
    <name type="scientific">Castellaniella denitrificans</name>
    <dbReference type="NCBI Taxonomy" id="56119"/>
    <lineage>
        <taxon>Bacteria</taxon>
        <taxon>Pseudomonadati</taxon>
        <taxon>Pseudomonadota</taxon>
        <taxon>Betaproteobacteria</taxon>
        <taxon>Burkholderiales</taxon>
        <taxon>Alcaligenaceae</taxon>
        <taxon>Castellaniella</taxon>
    </lineage>
</organism>
<dbReference type="EMBL" id="JAPWHE010000014">
    <property type="protein sequence ID" value="MCZ4331098.1"/>
    <property type="molecule type" value="Genomic_DNA"/>
</dbReference>
<accession>A0ABT4M6Z6</accession>
<proteinExistence type="predicted"/>
<evidence type="ECO:0000313" key="3">
    <source>
        <dbReference type="Proteomes" id="UP001068379"/>
    </source>
</evidence>